<dbReference type="InParanoid" id="A0A1D3CRS2"/>
<evidence type="ECO:0000313" key="4">
    <source>
        <dbReference type="Proteomes" id="UP000095192"/>
    </source>
</evidence>
<keyword evidence="2" id="KW-0812">Transmembrane</keyword>
<protein>
    <recommendedName>
        <fullName evidence="5">Transmembrane protein</fullName>
    </recommendedName>
</protein>
<reference evidence="3 4" key="1">
    <citation type="journal article" date="2016" name="BMC Genomics">
        <title>Comparative genomics reveals Cyclospora cayetanensis possesses coccidia-like metabolism and invasion components but unique surface antigens.</title>
        <authorList>
            <person name="Liu S."/>
            <person name="Wang L."/>
            <person name="Zheng H."/>
            <person name="Xu Z."/>
            <person name="Roellig D.M."/>
            <person name="Li N."/>
            <person name="Frace M.A."/>
            <person name="Tang K."/>
            <person name="Arrowood M.J."/>
            <person name="Moss D.M."/>
            <person name="Zhang L."/>
            <person name="Feng Y."/>
            <person name="Xiao L."/>
        </authorList>
    </citation>
    <scope>NUCLEOTIDE SEQUENCE [LARGE SCALE GENOMIC DNA]</scope>
    <source>
        <strain evidence="3 4">CHN_HEN01</strain>
    </source>
</reference>
<feature type="region of interest" description="Disordered" evidence="1">
    <location>
        <begin position="139"/>
        <end position="171"/>
    </location>
</feature>
<feature type="region of interest" description="Disordered" evidence="1">
    <location>
        <begin position="83"/>
        <end position="109"/>
    </location>
</feature>
<evidence type="ECO:0000256" key="1">
    <source>
        <dbReference type="SAM" id="MobiDB-lite"/>
    </source>
</evidence>
<dbReference type="EMBL" id="JROU02002208">
    <property type="protein sequence ID" value="OEH73888.1"/>
    <property type="molecule type" value="Genomic_DNA"/>
</dbReference>
<evidence type="ECO:0000313" key="3">
    <source>
        <dbReference type="EMBL" id="OEH73888.1"/>
    </source>
</evidence>
<dbReference type="VEuPathDB" id="ToxoDB:cyc_00808"/>
<gene>
    <name evidence="3" type="ORF">cyc_00808</name>
</gene>
<comment type="caution">
    <text evidence="3">The sequence shown here is derived from an EMBL/GenBank/DDBJ whole genome shotgun (WGS) entry which is preliminary data.</text>
</comment>
<proteinExistence type="predicted"/>
<evidence type="ECO:0008006" key="5">
    <source>
        <dbReference type="Google" id="ProtNLM"/>
    </source>
</evidence>
<organism evidence="3 4">
    <name type="scientific">Cyclospora cayetanensis</name>
    <dbReference type="NCBI Taxonomy" id="88456"/>
    <lineage>
        <taxon>Eukaryota</taxon>
        <taxon>Sar</taxon>
        <taxon>Alveolata</taxon>
        <taxon>Apicomplexa</taxon>
        <taxon>Conoidasida</taxon>
        <taxon>Coccidia</taxon>
        <taxon>Eucoccidiorida</taxon>
        <taxon>Eimeriorina</taxon>
        <taxon>Eimeriidae</taxon>
        <taxon>Cyclospora</taxon>
    </lineage>
</organism>
<feature type="transmembrane region" description="Helical" evidence="2">
    <location>
        <begin position="44"/>
        <end position="61"/>
    </location>
</feature>
<feature type="region of interest" description="Disordered" evidence="1">
    <location>
        <begin position="1"/>
        <end position="23"/>
    </location>
</feature>
<evidence type="ECO:0000256" key="2">
    <source>
        <dbReference type="SAM" id="Phobius"/>
    </source>
</evidence>
<dbReference type="Proteomes" id="UP000095192">
    <property type="component" value="Unassembled WGS sequence"/>
</dbReference>
<keyword evidence="2" id="KW-1133">Transmembrane helix</keyword>
<dbReference type="AlphaFoldDB" id="A0A1D3CRS2"/>
<name>A0A1D3CRS2_9EIME</name>
<accession>A0A1D3CRS2</accession>
<feature type="compositionally biased region" description="Basic and acidic residues" evidence="1">
    <location>
        <begin position="147"/>
        <end position="170"/>
    </location>
</feature>
<keyword evidence="2" id="KW-0472">Membrane</keyword>
<sequence length="190" mass="21806">MSKQVLIKSWSSPGKQSNGQSVNAETLELHTAGETEREKKGHPTHHLIATLAFLYVFLWILRRDRHLDGLRREIAKLQWLESSEKGETQEHISNQIPEKKRARRSVTRRNSPLCHSFHQPFSERQAAHAVRIKSAPCRTFNDATQEGPRRSEEHRGEADTPHDNCKDLRRLSPTQPVSRFGEIFAWVGGC</sequence>
<keyword evidence="4" id="KW-1185">Reference proteome</keyword>